<evidence type="ECO:0000313" key="2">
    <source>
        <dbReference type="Proteomes" id="UP000199317"/>
    </source>
</evidence>
<dbReference type="AlphaFoldDB" id="A0A1H0SQR2"/>
<dbReference type="EMBL" id="FNJL01000013">
    <property type="protein sequence ID" value="SDP43985.1"/>
    <property type="molecule type" value="Genomic_DNA"/>
</dbReference>
<dbReference type="OrthoDB" id="8821096at2"/>
<accession>A0A1H0SQR2</accession>
<name>A0A1H0SQR2_9BURK</name>
<proteinExistence type="predicted"/>
<evidence type="ECO:0000313" key="1">
    <source>
        <dbReference type="EMBL" id="SDP43985.1"/>
    </source>
</evidence>
<organism evidence="1 2">
    <name type="scientific">Paracidovorax cattleyae</name>
    <dbReference type="NCBI Taxonomy" id="80868"/>
    <lineage>
        <taxon>Bacteria</taxon>
        <taxon>Pseudomonadati</taxon>
        <taxon>Pseudomonadota</taxon>
        <taxon>Betaproteobacteria</taxon>
        <taxon>Burkholderiales</taxon>
        <taxon>Comamonadaceae</taxon>
        <taxon>Paracidovorax</taxon>
    </lineage>
</organism>
<reference evidence="2" key="1">
    <citation type="submission" date="2016-10" db="EMBL/GenBank/DDBJ databases">
        <authorList>
            <person name="Varghese N."/>
            <person name="Submissions S."/>
        </authorList>
    </citation>
    <scope>NUCLEOTIDE SEQUENCE [LARGE SCALE GENOMIC DNA]</scope>
    <source>
        <strain evidence="2">DSM 17101</strain>
    </source>
</reference>
<sequence length="109" mass="11372">MDVSIYQSIVNTASFAYQDRNGSAAGALRNSLAVQESDVSALLQPVSVTGPSLVPFGTLEDSLLNPLPSLDPTLATAGTLEATMLQSLPFVEPALQTFGTLGTRLNTFA</sequence>
<keyword evidence="2" id="KW-1185">Reference proteome</keyword>
<dbReference type="RefSeq" id="WP_092834753.1">
    <property type="nucleotide sequence ID" value="NZ_CP028290.1"/>
</dbReference>
<protein>
    <submittedName>
        <fullName evidence="1">Uncharacterized protein</fullName>
    </submittedName>
</protein>
<dbReference type="Proteomes" id="UP000199317">
    <property type="component" value="Unassembled WGS sequence"/>
</dbReference>
<gene>
    <name evidence="1" type="ORF">SAMN04489708_11318</name>
</gene>